<dbReference type="GO" id="GO:0006281">
    <property type="term" value="P:DNA repair"/>
    <property type="evidence" value="ECO:0007669"/>
    <property type="project" value="TreeGrafter"/>
</dbReference>
<dbReference type="SUPFAM" id="SSF56784">
    <property type="entry name" value="HAD-like"/>
    <property type="match status" value="1"/>
</dbReference>
<dbReference type="InterPro" id="IPR041492">
    <property type="entry name" value="HAD_2"/>
</dbReference>
<dbReference type="EMBL" id="CP042436">
    <property type="protein sequence ID" value="QEC63653.1"/>
    <property type="molecule type" value="Genomic_DNA"/>
</dbReference>
<evidence type="ECO:0000313" key="6">
    <source>
        <dbReference type="Proteomes" id="UP000321479"/>
    </source>
</evidence>
<dbReference type="InterPro" id="IPR050155">
    <property type="entry name" value="HAD-like_hydrolase_sf"/>
</dbReference>
<reference evidence="5 6" key="1">
    <citation type="journal article" date="2017" name="Curr. Microbiol.">
        <title>Mucilaginibacter ginsenosidivorans sp. nov., Isolated from Soil of Ginseng Field.</title>
        <authorList>
            <person name="Kim M.M."/>
            <person name="Siddiqi M.Z."/>
            <person name="Im W.T."/>
        </authorList>
    </citation>
    <scope>NUCLEOTIDE SEQUENCE [LARGE SCALE GENOMIC DNA]</scope>
    <source>
        <strain evidence="5 6">Gsoil 3017</strain>
    </source>
</reference>
<dbReference type="RefSeq" id="WP_147032228.1">
    <property type="nucleotide sequence ID" value="NZ_CP042436.1"/>
</dbReference>
<dbReference type="Gene3D" id="1.10.150.240">
    <property type="entry name" value="Putative phosphatase, domain 2"/>
    <property type="match status" value="1"/>
</dbReference>
<protein>
    <recommendedName>
        <fullName evidence="4">phosphoglycolate phosphatase</fullName>
        <ecNumber evidence="4">3.1.3.18</ecNumber>
    </recommendedName>
</protein>
<evidence type="ECO:0000256" key="2">
    <source>
        <dbReference type="ARBA" id="ARBA00004818"/>
    </source>
</evidence>
<dbReference type="SFLD" id="SFLDS00003">
    <property type="entry name" value="Haloacid_Dehalogenase"/>
    <property type="match status" value="1"/>
</dbReference>
<evidence type="ECO:0000256" key="1">
    <source>
        <dbReference type="ARBA" id="ARBA00000830"/>
    </source>
</evidence>
<accession>A0A5B8UXD2</accession>
<gene>
    <name evidence="5" type="ORF">FRZ54_14055</name>
</gene>
<dbReference type="Gene3D" id="3.40.50.1000">
    <property type="entry name" value="HAD superfamily/HAD-like"/>
    <property type="match status" value="1"/>
</dbReference>
<keyword evidence="6" id="KW-1185">Reference proteome</keyword>
<proteinExistence type="inferred from homology"/>
<dbReference type="EC" id="3.1.3.18" evidence="4"/>
<comment type="catalytic activity">
    <reaction evidence="1">
        <text>2-phosphoglycolate + H2O = glycolate + phosphate</text>
        <dbReference type="Rhea" id="RHEA:14369"/>
        <dbReference type="ChEBI" id="CHEBI:15377"/>
        <dbReference type="ChEBI" id="CHEBI:29805"/>
        <dbReference type="ChEBI" id="CHEBI:43474"/>
        <dbReference type="ChEBI" id="CHEBI:58033"/>
        <dbReference type="EC" id="3.1.3.18"/>
    </reaction>
</comment>
<evidence type="ECO:0000313" key="5">
    <source>
        <dbReference type="EMBL" id="QEC63653.1"/>
    </source>
</evidence>
<organism evidence="5 6">
    <name type="scientific">Mucilaginibacter ginsenosidivorans</name>
    <dbReference type="NCBI Taxonomy" id="398053"/>
    <lineage>
        <taxon>Bacteria</taxon>
        <taxon>Pseudomonadati</taxon>
        <taxon>Bacteroidota</taxon>
        <taxon>Sphingobacteriia</taxon>
        <taxon>Sphingobacteriales</taxon>
        <taxon>Sphingobacteriaceae</taxon>
        <taxon>Mucilaginibacter</taxon>
    </lineage>
</organism>
<name>A0A5B8UXD2_9SPHI</name>
<comment type="similarity">
    <text evidence="3">Belongs to the HAD-like hydrolase superfamily. CbbY/CbbZ/Gph/YieH family.</text>
</comment>
<dbReference type="OrthoDB" id="9807630at2"/>
<dbReference type="KEGG" id="mgin:FRZ54_14055"/>
<dbReference type="SFLD" id="SFLDG01129">
    <property type="entry name" value="C1.5:_HAD__Beta-PGM__Phosphata"/>
    <property type="match status" value="1"/>
</dbReference>
<evidence type="ECO:0000256" key="3">
    <source>
        <dbReference type="ARBA" id="ARBA00006171"/>
    </source>
</evidence>
<sequence>MTLAPIQTDGLIFDLDGTLWDASEACTVAWNLALAEAGVTERVLTQDNIRSYAGIKIDKLFEEHLTFIPKEKHTDVFTAFKYHEPAMMRSRGGILYPGVRETLVELQKSYPLFIVSNCMAGYIEDFIEFCQLDGLFTDFESSGNTGKPKSDNIQMIVERNSLKMPVYVGDTLWDQQAAAGAGVPFIWAEYGFGKADSPAYVINNFSELESLVV</sequence>
<comment type="pathway">
    <text evidence="2">Organic acid metabolism; glycolate biosynthesis; glycolate from 2-phosphoglycolate: step 1/1.</text>
</comment>
<dbReference type="InterPro" id="IPR006439">
    <property type="entry name" value="HAD-SF_hydro_IA"/>
</dbReference>
<dbReference type="PANTHER" id="PTHR43434:SF1">
    <property type="entry name" value="PHOSPHOGLYCOLATE PHOSPHATASE"/>
    <property type="match status" value="1"/>
</dbReference>
<dbReference type="Pfam" id="PF13419">
    <property type="entry name" value="HAD_2"/>
    <property type="match status" value="1"/>
</dbReference>
<dbReference type="AlphaFoldDB" id="A0A5B8UXD2"/>
<dbReference type="InterPro" id="IPR023214">
    <property type="entry name" value="HAD_sf"/>
</dbReference>
<dbReference type="GO" id="GO:0008967">
    <property type="term" value="F:phosphoglycolate phosphatase activity"/>
    <property type="evidence" value="ECO:0007669"/>
    <property type="project" value="UniProtKB-EC"/>
</dbReference>
<dbReference type="PANTHER" id="PTHR43434">
    <property type="entry name" value="PHOSPHOGLYCOLATE PHOSPHATASE"/>
    <property type="match status" value="1"/>
</dbReference>
<dbReference type="InterPro" id="IPR036412">
    <property type="entry name" value="HAD-like_sf"/>
</dbReference>
<evidence type="ECO:0000256" key="4">
    <source>
        <dbReference type="ARBA" id="ARBA00013078"/>
    </source>
</evidence>
<keyword evidence="5" id="KW-0378">Hydrolase</keyword>
<dbReference type="NCBIfam" id="TIGR01549">
    <property type="entry name" value="HAD-SF-IA-v1"/>
    <property type="match status" value="1"/>
</dbReference>
<dbReference type="InterPro" id="IPR023198">
    <property type="entry name" value="PGP-like_dom2"/>
</dbReference>
<dbReference type="Proteomes" id="UP000321479">
    <property type="component" value="Chromosome"/>
</dbReference>